<evidence type="ECO:0000256" key="2">
    <source>
        <dbReference type="SAM" id="MobiDB-lite"/>
    </source>
</evidence>
<dbReference type="SUPFAM" id="SSF57586">
    <property type="entry name" value="TNF receptor-like"/>
    <property type="match status" value="1"/>
</dbReference>
<accession>A0A7J7T239</accession>
<evidence type="ECO:0000256" key="3">
    <source>
        <dbReference type="SAM" id="SignalP"/>
    </source>
</evidence>
<dbReference type="AlphaFoldDB" id="A0A7J7T239"/>
<dbReference type="PANTHER" id="PTHR47139:SF1">
    <property type="entry name" value="TUMOR NECROSIS FACTOR RECEPTOR SUPERFAMILY MEMBER 9"/>
    <property type="match status" value="1"/>
</dbReference>
<keyword evidence="1" id="KW-1015">Disulfide bond</keyword>
<dbReference type="Proteomes" id="UP000558488">
    <property type="component" value="Unassembled WGS sequence"/>
</dbReference>
<comment type="caution">
    <text evidence="1">Lacks conserved residue(s) required for the propagation of feature annotation.</text>
</comment>
<feature type="region of interest" description="Disordered" evidence="2">
    <location>
        <begin position="157"/>
        <end position="213"/>
    </location>
</feature>
<dbReference type="Gene3D" id="2.10.50.10">
    <property type="entry name" value="Tumor Necrosis Factor Receptor, subunit A, domain 2"/>
    <property type="match status" value="2"/>
</dbReference>
<gene>
    <name evidence="5" type="ORF">mPipKuh1_017812</name>
</gene>
<dbReference type="SMART" id="SM00208">
    <property type="entry name" value="TNFR"/>
    <property type="match status" value="2"/>
</dbReference>
<protein>
    <submittedName>
        <fullName evidence="5">TNF receptor superfamily member 9</fullName>
    </submittedName>
</protein>
<evidence type="ECO:0000259" key="4">
    <source>
        <dbReference type="PROSITE" id="PS50050"/>
    </source>
</evidence>
<dbReference type="InterPro" id="IPR034020">
    <property type="entry name" value="TNFRSF9_N"/>
</dbReference>
<dbReference type="Pfam" id="PF00020">
    <property type="entry name" value="TNFR_c6"/>
    <property type="match status" value="2"/>
</dbReference>
<proteinExistence type="predicted"/>
<feature type="disulfide bond" evidence="1">
    <location>
        <begin position="68"/>
        <end position="86"/>
    </location>
</feature>
<dbReference type="PROSITE" id="PS50050">
    <property type="entry name" value="TNFR_NGFR_2"/>
    <property type="match status" value="1"/>
</dbReference>
<dbReference type="GO" id="GO:0042127">
    <property type="term" value="P:regulation of cell population proliferation"/>
    <property type="evidence" value="ECO:0007669"/>
    <property type="project" value="TreeGrafter"/>
</dbReference>
<evidence type="ECO:0000256" key="1">
    <source>
        <dbReference type="PROSITE-ProRule" id="PRU00206"/>
    </source>
</evidence>
<dbReference type="GO" id="GO:0038023">
    <property type="term" value="F:signaling receptor activity"/>
    <property type="evidence" value="ECO:0007669"/>
    <property type="project" value="TreeGrafter"/>
</dbReference>
<evidence type="ECO:0000313" key="5">
    <source>
        <dbReference type="EMBL" id="KAF6294437.1"/>
    </source>
</evidence>
<organism evidence="5 6">
    <name type="scientific">Pipistrellus kuhlii</name>
    <name type="common">Kuhl's pipistrelle</name>
    <dbReference type="NCBI Taxonomy" id="59472"/>
    <lineage>
        <taxon>Eukaryota</taxon>
        <taxon>Metazoa</taxon>
        <taxon>Chordata</taxon>
        <taxon>Craniata</taxon>
        <taxon>Vertebrata</taxon>
        <taxon>Euteleostomi</taxon>
        <taxon>Mammalia</taxon>
        <taxon>Eutheria</taxon>
        <taxon>Laurasiatheria</taxon>
        <taxon>Chiroptera</taxon>
        <taxon>Yangochiroptera</taxon>
        <taxon>Vespertilionidae</taxon>
        <taxon>Pipistrellus</taxon>
    </lineage>
</organism>
<keyword evidence="6" id="KW-1185">Reference proteome</keyword>
<keyword evidence="3" id="KW-0732">Signal</keyword>
<feature type="chain" id="PRO_5029620750" evidence="3">
    <location>
        <begin position="27"/>
        <end position="213"/>
    </location>
</feature>
<dbReference type="CDD" id="cd13410">
    <property type="entry name" value="TNFRSF9"/>
    <property type="match status" value="1"/>
</dbReference>
<dbReference type="EMBL" id="JACAGB010000034">
    <property type="protein sequence ID" value="KAF6294437.1"/>
    <property type="molecule type" value="Genomic_DNA"/>
</dbReference>
<keyword evidence="5" id="KW-0675">Receptor</keyword>
<sequence>MGRGRYALVAGLLLVLSVERVRPGQGSCPDCPAGTFCGKSRSPACAPCPPHSFSRSPGQEACQPCRRCEGVFRTKRPCSPTSDAECECGPGLRCRGPGCAQCEPDCGPGREPAAHGCRDCDPGTFNDQKLGTCRPWTDCARDGKAVLVNGTKERDAVCGPRPAGVSPGAPSAPAPTPEPAPEPAFLKPVRTAQEEDGCSCGFPEEEEGEEGQL</sequence>
<comment type="caution">
    <text evidence="5">The sequence shown here is derived from an EMBL/GenBank/DDBJ whole genome shotgun (WGS) entry which is preliminary data.</text>
</comment>
<feature type="compositionally biased region" description="Pro residues" evidence="2">
    <location>
        <begin position="170"/>
        <end position="182"/>
    </location>
</feature>
<feature type="compositionally biased region" description="Acidic residues" evidence="2">
    <location>
        <begin position="203"/>
        <end position="213"/>
    </location>
</feature>
<dbReference type="InterPro" id="IPR001368">
    <property type="entry name" value="TNFR/NGFR_Cys_rich_reg"/>
</dbReference>
<dbReference type="PANTHER" id="PTHR47139">
    <property type="entry name" value="TUMOR NECROSIS FACTOR RECEPTOR SUPERFAMILY MEMBER 9"/>
    <property type="match status" value="1"/>
</dbReference>
<feature type="repeat" description="TNFR-Cys" evidence="1">
    <location>
        <begin position="47"/>
        <end position="86"/>
    </location>
</feature>
<feature type="compositionally biased region" description="Low complexity" evidence="2">
    <location>
        <begin position="160"/>
        <end position="169"/>
    </location>
</feature>
<feature type="domain" description="TNFR-Cys" evidence="4">
    <location>
        <begin position="47"/>
        <end position="86"/>
    </location>
</feature>
<feature type="disulfide bond" evidence="1">
    <location>
        <begin position="65"/>
        <end position="78"/>
    </location>
</feature>
<name>A0A7J7T239_PIPKU</name>
<evidence type="ECO:0000313" key="6">
    <source>
        <dbReference type="Proteomes" id="UP000558488"/>
    </source>
</evidence>
<feature type="signal peptide" evidence="3">
    <location>
        <begin position="1"/>
        <end position="26"/>
    </location>
</feature>
<reference evidence="5 6" key="1">
    <citation type="journal article" date="2020" name="Nature">
        <title>Six reference-quality genomes reveal evolution of bat adaptations.</title>
        <authorList>
            <person name="Jebb D."/>
            <person name="Huang Z."/>
            <person name="Pippel M."/>
            <person name="Hughes G.M."/>
            <person name="Lavrichenko K."/>
            <person name="Devanna P."/>
            <person name="Winkler S."/>
            <person name="Jermiin L.S."/>
            <person name="Skirmuntt E.C."/>
            <person name="Katzourakis A."/>
            <person name="Burkitt-Gray L."/>
            <person name="Ray D.A."/>
            <person name="Sullivan K.A.M."/>
            <person name="Roscito J.G."/>
            <person name="Kirilenko B.M."/>
            <person name="Davalos L.M."/>
            <person name="Corthals A.P."/>
            <person name="Power M.L."/>
            <person name="Jones G."/>
            <person name="Ransome R.D."/>
            <person name="Dechmann D.K.N."/>
            <person name="Locatelli A.G."/>
            <person name="Puechmaille S.J."/>
            <person name="Fedrigo O."/>
            <person name="Jarvis E.D."/>
            <person name="Hiller M."/>
            <person name="Vernes S.C."/>
            <person name="Myers E.W."/>
            <person name="Teeling E.C."/>
        </authorList>
    </citation>
    <scope>NUCLEOTIDE SEQUENCE [LARGE SCALE GENOMIC DNA]</scope>
    <source>
        <strain evidence="5">MPipKuh1</strain>
        <tissue evidence="5">Flight muscle</tissue>
    </source>
</reference>